<dbReference type="EMBL" id="AZBU02000009">
    <property type="protein sequence ID" value="TKR64543.1"/>
    <property type="molecule type" value="Genomic_DNA"/>
</dbReference>
<name>A0A4U5M7I2_STECR</name>
<reference evidence="2 3" key="1">
    <citation type="journal article" date="2015" name="Genome Biol.">
        <title>Comparative genomics of Steinernema reveals deeply conserved gene regulatory networks.</title>
        <authorList>
            <person name="Dillman A.R."/>
            <person name="Macchietto M."/>
            <person name="Porter C.F."/>
            <person name="Rogers A."/>
            <person name="Williams B."/>
            <person name="Antoshechkin I."/>
            <person name="Lee M.M."/>
            <person name="Goodwin Z."/>
            <person name="Lu X."/>
            <person name="Lewis E.E."/>
            <person name="Goodrich-Blair H."/>
            <person name="Stock S.P."/>
            <person name="Adams B.J."/>
            <person name="Sternberg P.W."/>
            <person name="Mortazavi A."/>
        </authorList>
    </citation>
    <scope>NUCLEOTIDE SEQUENCE [LARGE SCALE GENOMIC DNA]</scope>
    <source>
        <strain evidence="2 3">ALL</strain>
    </source>
</reference>
<sequence>MLLLRASLLCLLFLVVHVSARIPPRFLRPFVPTITMNFLTALSPSDNRAIDRANEDFRRLRQGGQILTDVEQSQLVKRYSNIAYLKIVGFEEAITRQFLTMPLRVQRLMDEILENKTSLDFTELEEPMNEYVILVSDLFKTLTRDEEAALIKAFPNYRLLFRDSAFIRISTRGVDQIQAAEQFITKLLGRRRLQ</sequence>
<reference evidence="2 3" key="2">
    <citation type="journal article" date="2019" name="G3 (Bethesda)">
        <title>Hybrid Assembly of the Genome of the Entomopathogenic Nematode Steinernema carpocapsae Identifies the X-Chromosome.</title>
        <authorList>
            <person name="Serra L."/>
            <person name="Macchietto M."/>
            <person name="Macias-Munoz A."/>
            <person name="McGill C.J."/>
            <person name="Rodriguez I.M."/>
            <person name="Rodriguez B."/>
            <person name="Murad R."/>
            <person name="Mortazavi A."/>
        </authorList>
    </citation>
    <scope>NUCLEOTIDE SEQUENCE [LARGE SCALE GENOMIC DNA]</scope>
    <source>
        <strain evidence="2 3">ALL</strain>
    </source>
</reference>
<feature type="chain" id="PRO_5020878235" evidence="1">
    <location>
        <begin position="21"/>
        <end position="194"/>
    </location>
</feature>
<evidence type="ECO:0000313" key="2">
    <source>
        <dbReference type="EMBL" id="TKR64543.1"/>
    </source>
</evidence>
<comment type="caution">
    <text evidence="2">The sequence shown here is derived from an EMBL/GenBank/DDBJ whole genome shotgun (WGS) entry which is preliminary data.</text>
</comment>
<proteinExistence type="predicted"/>
<organism evidence="2 3">
    <name type="scientific">Steinernema carpocapsae</name>
    <name type="common">Entomopathogenic nematode</name>
    <dbReference type="NCBI Taxonomy" id="34508"/>
    <lineage>
        <taxon>Eukaryota</taxon>
        <taxon>Metazoa</taxon>
        <taxon>Ecdysozoa</taxon>
        <taxon>Nematoda</taxon>
        <taxon>Chromadorea</taxon>
        <taxon>Rhabditida</taxon>
        <taxon>Tylenchina</taxon>
        <taxon>Panagrolaimomorpha</taxon>
        <taxon>Strongyloidoidea</taxon>
        <taxon>Steinernematidae</taxon>
        <taxon>Steinernema</taxon>
    </lineage>
</organism>
<evidence type="ECO:0000313" key="3">
    <source>
        <dbReference type="Proteomes" id="UP000298663"/>
    </source>
</evidence>
<keyword evidence="1" id="KW-0732">Signal</keyword>
<gene>
    <name evidence="2" type="ORF">L596_025055</name>
</gene>
<dbReference type="OrthoDB" id="10437440at2759"/>
<evidence type="ECO:0000256" key="1">
    <source>
        <dbReference type="SAM" id="SignalP"/>
    </source>
</evidence>
<protein>
    <submittedName>
        <fullName evidence="2">Uncharacterized protein</fullName>
    </submittedName>
</protein>
<accession>A0A4U5M7I2</accession>
<keyword evidence="3" id="KW-1185">Reference proteome</keyword>
<dbReference type="Proteomes" id="UP000298663">
    <property type="component" value="Unassembled WGS sequence"/>
</dbReference>
<feature type="signal peptide" evidence="1">
    <location>
        <begin position="1"/>
        <end position="20"/>
    </location>
</feature>
<dbReference type="AlphaFoldDB" id="A0A4U5M7I2"/>
<dbReference type="Gene3D" id="1.20.120.1100">
    <property type="match status" value="1"/>
</dbReference>